<dbReference type="EMBL" id="JACGWJ010001195">
    <property type="protein sequence ID" value="KAL0284016.1"/>
    <property type="molecule type" value="Genomic_DNA"/>
</dbReference>
<reference evidence="2" key="1">
    <citation type="submission" date="2020-06" db="EMBL/GenBank/DDBJ databases">
        <authorList>
            <person name="Li T."/>
            <person name="Hu X."/>
            <person name="Zhang T."/>
            <person name="Song X."/>
            <person name="Zhang H."/>
            <person name="Dai N."/>
            <person name="Sheng W."/>
            <person name="Hou X."/>
            <person name="Wei L."/>
        </authorList>
    </citation>
    <scope>NUCLEOTIDE SEQUENCE</scope>
    <source>
        <strain evidence="2">G02</strain>
        <tissue evidence="2">Leaf</tissue>
    </source>
</reference>
<dbReference type="AlphaFoldDB" id="A0AAW2IPQ6"/>
<reference evidence="2" key="2">
    <citation type="journal article" date="2024" name="Plant">
        <title>Genomic evolution and insights into agronomic trait innovations of Sesamum species.</title>
        <authorList>
            <person name="Miao H."/>
            <person name="Wang L."/>
            <person name="Qu L."/>
            <person name="Liu H."/>
            <person name="Sun Y."/>
            <person name="Le M."/>
            <person name="Wang Q."/>
            <person name="Wei S."/>
            <person name="Zheng Y."/>
            <person name="Lin W."/>
            <person name="Duan Y."/>
            <person name="Cao H."/>
            <person name="Xiong S."/>
            <person name="Wang X."/>
            <person name="Wei L."/>
            <person name="Li C."/>
            <person name="Ma Q."/>
            <person name="Ju M."/>
            <person name="Zhao R."/>
            <person name="Li G."/>
            <person name="Mu C."/>
            <person name="Tian Q."/>
            <person name="Mei H."/>
            <person name="Zhang T."/>
            <person name="Gao T."/>
            <person name="Zhang H."/>
        </authorList>
    </citation>
    <scope>NUCLEOTIDE SEQUENCE</scope>
    <source>
        <strain evidence="2">G02</strain>
    </source>
</reference>
<comment type="caution">
    <text evidence="2">The sequence shown here is derived from an EMBL/GenBank/DDBJ whole genome shotgun (WGS) entry which is preliminary data.</text>
</comment>
<gene>
    <name evidence="2" type="ORF">Sradi_7211300</name>
</gene>
<proteinExistence type="predicted"/>
<name>A0AAW2IPQ6_SESRA</name>
<accession>A0AAW2IPQ6</accession>
<feature type="compositionally biased region" description="Pro residues" evidence="1">
    <location>
        <begin position="35"/>
        <end position="48"/>
    </location>
</feature>
<protein>
    <submittedName>
        <fullName evidence="2">Uncharacterized protein</fullName>
    </submittedName>
</protein>
<evidence type="ECO:0000256" key="1">
    <source>
        <dbReference type="SAM" id="MobiDB-lite"/>
    </source>
</evidence>
<sequence length="96" mass="10379">MQVNGAGQAPPREQSPSHEQAPLNGEVMPPHEQVSPPPHVEPPPPSVPPQEVMIQLTQEALLTLIRDASTWAAVQAMAQFVAQHPVNPPHPSPRRS</sequence>
<organism evidence="2">
    <name type="scientific">Sesamum radiatum</name>
    <name type="common">Black benniseed</name>
    <dbReference type="NCBI Taxonomy" id="300843"/>
    <lineage>
        <taxon>Eukaryota</taxon>
        <taxon>Viridiplantae</taxon>
        <taxon>Streptophyta</taxon>
        <taxon>Embryophyta</taxon>
        <taxon>Tracheophyta</taxon>
        <taxon>Spermatophyta</taxon>
        <taxon>Magnoliopsida</taxon>
        <taxon>eudicotyledons</taxon>
        <taxon>Gunneridae</taxon>
        <taxon>Pentapetalae</taxon>
        <taxon>asterids</taxon>
        <taxon>lamiids</taxon>
        <taxon>Lamiales</taxon>
        <taxon>Pedaliaceae</taxon>
        <taxon>Sesamum</taxon>
    </lineage>
</organism>
<feature type="region of interest" description="Disordered" evidence="1">
    <location>
        <begin position="1"/>
        <end position="52"/>
    </location>
</feature>
<evidence type="ECO:0000313" key="2">
    <source>
        <dbReference type="EMBL" id="KAL0284016.1"/>
    </source>
</evidence>